<feature type="compositionally biased region" description="Basic and acidic residues" evidence="7">
    <location>
        <begin position="78"/>
        <end position="91"/>
    </location>
</feature>
<comment type="caution">
    <text evidence="10">The sequence shown here is derived from an EMBL/GenBank/DDBJ whole genome shotgun (WGS) entry which is preliminary data.</text>
</comment>
<feature type="compositionally biased region" description="Basic and acidic residues" evidence="7">
    <location>
        <begin position="1177"/>
        <end position="1186"/>
    </location>
</feature>
<keyword evidence="3 6" id="KW-0813">Transport</keyword>
<comment type="subcellular location">
    <subcellularLocation>
        <location evidence="1">Endoplasmic reticulum</location>
    </subcellularLocation>
    <subcellularLocation>
        <location evidence="6">Golgi apparatus membrane</location>
    </subcellularLocation>
</comment>
<feature type="region of interest" description="Disordered" evidence="7">
    <location>
        <begin position="1150"/>
        <end position="1218"/>
    </location>
</feature>
<dbReference type="PANTHER" id="PTHR13402">
    <property type="entry name" value="RGPR-RELATED"/>
    <property type="match status" value="1"/>
</dbReference>
<dbReference type="EMBL" id="BPVZ01000037">
    <property type="protein sequence ID" value="GKV12864.1"/>
    <property type="molecule type" value="Genomic_DNA"/>
</dbReference>
<feature type="domain" description="Sec16 Sec23-binding" evidence="8">
    <location>
        <begin position="716"/>
        <end position="977"/>
    </location>
</feature>
<keyword evidence="6" id="KW-0653">Protein transport</keyword>
<evidence type="ECO:0000256" key="4">
    <source>
        <dbReference type="ARBA" id="ARBA00022824"/>
    </source>
</evidence>
<dbReference type="GO" id="GO:0070971">
    <property type="term" value="C:endoplasmic reticulum exit site"/>
    <property type="evidence" value="ECO:0007669"/>
    <property type="project" value="TreeGrafter"/>
</dbReference>
<keyword evidence="4 6" id="KW-0256">Endoplasmic reticulum</keyword>
<reference evidence="10 11" key="1">
    <citation type="journal article" date="2021" name="Commun. Biol.">
        <title>The genome of Shorea leprosula (Dipterocarpaceae) highlights the ecological relevance of drought in aseasonal tropical rainforests.</title>
        <authorList>
            <person name="Ng K.K.S."/>
            <person name="Kobayashi M.J."/>
            <person name="Fawcett J.A."/>
            <person name="Hatakeyama M."/>
            <person name="Paape T."/>
            <person name="Ng C.H."/>
            <person name="Ang C.C."/>
            <person name="Tnah L.H."/>
            <person name="Lee C.T."/>
            <person name="Nishiyama T."/>
            <person name="Sese J."/>
            <person name="O'Brien M.J."/>
            <person name="Copetti D."/>
            <person name="Mohd Noor M.I."/>
            <person name="Ong R.C."/>
            <person name="Putra M."/>
            <person name="Sireger I.Z."/>
            <person name="Indrioko S."/>
            <person name="Kosugi Y."/>
            <person name="Izuno A."/>
            <person name="Isagi Y."/>
            <person name="Lee S.L."/>
            <person name="Shimizu K.K."/>
        </authorList>
    </citation>
    <scope>NUCLEOTIDE SEQUENCE [LARGE SCALE GENOMIC DNA]</scope>
    <source>
        <strain evidence="10">214</strain>
    </source>
</reference>
<feature type="compositionally biased region" description="Basic and acidic residues" evidence="7">
    <location>
        <begin position="1339"/>
        <end position="1350"/>
    </location>
</feature>
<feature type="region of interest" description="Disordered" evidence="7">
    <location>
        <begin position="1337"/>
        <end position="1366"/>
    </location>
</feature>
<evidence type="ECO:0000256" key="3">
    <source>
        <dbReference type="ARBA" id="ARBA00022448"/>
    </source>
</evidence>
<dbReference type="Gene3D" id="1.25.40.1030">
    <property type="match status" value="1"/>
</dbReference>
<dbReference type="Pfam" id="PF12932">
    <property type="entry name" value="Sec16"/>
    <property type="match status" value="1"/>
</dbReference>
<evidence type="ECO:0000256" key="5">
    <source>
        <dbReference type="ARBA" id="ARBA00022892"/>
    </source>
</evidence>
<dbReference type="InterPro" id="IPR024340">
    <property type="entry name" value="Sec16_CCD"/>
</dbReference>
<feature type="compositionally biased region" description="Polar residues" evidence="7">
    <location>
        <begin position="204"/>
        <end position="223"/>
    </location>
</feature>
<feature type="domain" description="Sec16 central conserved" evidence="9">
    <location>
        <begin position="531"/>
        <end position="654"/>
    </location>
</feature>
<dbReference type="GO" id="GO:0016192">
    <property type="term" value="P:vesicle-mediated transport"/>
    <property type="evidence" value="ECO:0007669"/>
    <property type="project" value="UniProtKB-KW"/>
</dbReference>
<organism evidence="10 11">
    <name type="scientific">Rubroshorea leprosula</name>
    <dbReference type="NCBI Taxonomy" id="152421"/>
    <lineage>
        <taxon>Eukaryota</taxon>
        <taxon>Viridiplantae</taxon>
        <taxon>Streptophyta</taxon>
        <taxon>Embryophyta</taxon>
        <taxon>Tracheophyta</taxon>
        <taxon>Spermatophyta</taxon>
        <taxon>Magnoliopsida</taxon>
        <taxon>eudicotyledons</taxon>
        <taxon>Gunneridae</taxon>
        <taxon>Pentapetalae</taxon>
        <taxon>rosids</taxon>
        <taxon>malvids</taxon>
        <taxon>Malvales</taxon>
        <taxon>Dipterocarpaceae</taxon>
        <taxon>Rubroshorea</taxon>
    </lineage>
</organism>
<dbReference type="GO" id="GO:0000139">
    <property type="term" value="C:Golgi membrane"/>
    <property type="evidence" value="ECO:0007669"/>
    <property type="project" value="UniProtKB-SubCell"/>
</dbReference>
<protein>
    <recommendedName>
        <fullName evidence="6">Protein transport protein sec16</fullName>
    </recommendedName>
</protein>
<feature type="region of interest" description="Disordered" evidence="7">
    <location>
        <begin position="1231"/>
        <end position="1314"/>
    </location>
</feature>
<keyword evidence="5 6" id="KW-0931">ER-Golgi transport</keyword>
<dbReference type="CDD" id="cd09233">
    <property type="entry name" value="ACE1-Sec16-like"/>
    <property type="match status" value="1"/>
</dbReference>
<evidence type="ECO:0000256" key="6">
    <source>
        <dbReference type="RuleBase" id="RU364101"/>
    </source>
</evidence>
<feature type="region of interest" description="Disordered" evidence="7">
    <location>
        <begin position="204"/>
        <end position="233"/>
    </location>
</feature>
<feature type="compositionally biased region" description="Low complexity" evidence="7">
    <location>
        <begin position="1190"/>
        <end position="1202"/>
    </location>
</feature>
<keyword evidence="6" id="KW-0472">Membrane</keyword>
<proteinExistence type="inferred from homology"/>
<name>A0AAV5JE26_9ROSI</name>
<dbReference type="Proteomes" id="UP001054252">
    <property type="component" value="Unassembled WGS sequence"/>
</dbReference>
<dbReference type="GO" id="GO:0015031">
    <property type="term" value="P:protein transport"/>
    <property type="evidence" value="ECO:0007669"/>
    <property type="project" value="UniProtKB-KW"/>
</dbReference>
<evidence type="ECO:0000259" key="8">
    <source>
        <dbReference type="Pfam" id="PF12931"/>
    </source>
</evidence>
<gene>
    <name evidence="10" type="ORF">SLEP1_g23954</name>
</gene>
<sequence>MASPPFEVEDQTDEDFFDRLVKDDDEFDFTGSGSNVGVGGSSSDELKTFSSLVVSEVASSGVEVEPGGNSFIGFGGGRAEKGGGRAEKGGEDGADLASLDVKEDNVVKGSISIMQPNLNESSKKGIVEEGAPDETMDEVGVASGSGAKEVQWSSFNSDGNVHGVSGRGSYSDFFNEFGDNSEDPFTASGSKDYSGAEFTATGDVSGNLATDMGSSSHLQNHEGSGSGQYTGGQDLSSSQYWENLYPGWRYDPSTGQWHQLEESDTNATTNATTSHEVISNQNSNAFYFQQTAQSATDSISGYSATASVSDWNQNPQGNTEYPTHMVFDPQYPGWYYDTIAQEWRTLESYAPATEQSANIDYNQQYQDTNFENYGSQGIDSQNNVMSWSEPTNHYTQQDMNIWQTHSTSENGMAVSSESKQQENLYGTPGHVGNLVEQKTGTEPSRLVALYKQSSQMVDSSNDSRFQSFIPAQQYSQHHNQRTIESSHQMQFKPAYFDTQKSSNYSHHSLQSGSQFTLATKDRGSSAGRPPHALVTFGFGGKLIVLKNNTLSHTSSAYESQGSPAGVINVLNLMEVVMGNTDASFLGLDACDYFHTLCQQSFPGPLVGGNVGNKEVNRWIDERIASCESSNMDYRRRETLRLLLSLLKIACQHYGKLRSPFGADETLKGSDCPESAVAKLFGSAKGNWVQSSEFGALRYCLQNLPSEAHMQATAFEVQKLLVSGRKKEALERAQEGQLWGPALVLASQLGDQFFGETVKQMAVKQLMAGSPLRTLCLLIAGHPADVFSSATTSSSSLPGYANMPAQFGANMLDDWEENLAVLTANRIKGDELVIIHLGDCLWKERAEVIAAHACYLVAEANFEPFSESSRLCLIGADHWKFPRTFASPEAIQRTEVYEFSKVLGNSQFLLLPFQPYKLIYAYMLAEVGKVADSLKYCHAILKSLKTGRAPEVDIWKQLVSSLEDRLRIHQQGGYNTNLAPTKLVGKLLTFFDSTAHRVVGGLPPPVPSTAHGSIQQNEFSYHLGGSKALGGLSTTPAPSLMPSASMEPISEWTGQDSYSIMPNRSISEPDFGKSPRKVNTQVNTLNKANSSETQEKADASGGSSRFGRFGSQLFQKTVGLVLRSRPHQQAKLGEKNRFYYDEKLKRWVEEGAEPPTDEATLPPPPTTSAFQNGMPDYSKNDTPKIESFHTSSGSEIKSLGSSERNSGIPPIPPSSNQFSARARIGVRSRYVDTFNKSGGTPASLFQSPSVPSAKPAGGSSPKFFIPAQVTSSTVSPSDEVVQNSGESTPETFVNNANPSTSFKEDSSVPLSSSLSKSVFPSSVTMQRYPSMDHIMQKKAGVADDKNSDLPHSRRTASWSGGLGLSSPKELKPLEEMLGTSFYSVPSLHQFDPLGGNSGDDLHELKL</sequence>
<dbReference type="InterPro" id="IPR024298">
    <property type="entry name" value="Sec16_Sec23-bd"/>
</dbReference>
<comment type="similarity">
    <text evidence="2 6">Belongs to the SEC16 family.</text>
</comment>
<keyword evidence="6" id="KW-0333">Golgi apparatus</keyword>
<evidence type="ECO:0000256" key="2">
    <source>
        <dbReference type="ARBA" id="ARBA00005927"/>
    </source>
</evidence>
<dbReference type="GO" id="GO:0070973">
    <property type="term" value="P:protein localization to endoplasmic reticulum exit site"/>
    <property type="evidence" value="ECO:0007669"/>
    <property type="project" value="TreeGrafter"/>
</dbReference>
<accession>A0AAV5JE26</accession>
<feature type="region of interest" description="Disordered" evidence="7">
    <location>
        <begin position="73"/>
        <end position="93"/>
    </location>
</feature>
<feature type="region of interest" description="Disordered" evidence="7">
    <location>
        <begin position="1083"/>
        <end position="1107"/>
    </location>
</feature>
<evidence type="ECO:0000259" key="9">
    <source>
        <dbReference type="Pfam" id="PF12932"/>
    </source>
</evidence>
<evidence type="ECO:0000313" key="10">
    <source>
        <dbReference type="EMBL" id="GKV12864.1"/>
    </source>
</evidence>
<evidence type="ECO:0000313" key="11">
    <source>
        <dbReference type="Proteomes" id="UP001054252"/>
    </source>
</evidence>
<feature type="compositionally biased region" description="Polar residues" evidence="7">
    <location>
        <begin position="1267"/>
        <end position="1300"/>
    </location>
</feature>
<dbReference type="PANTHER" id="PTHR13402:SF17">
    <property type="entry name" value="PROTEIN TRANSPORT PROTEIN SEC16"/>
    <property type="match status" value="1"/>
</dbReference>
<keyword evidence="11" id="KW-1185">Reference proteome</keyword>
<dbReference type="GO" id="GO:0007030">
    <property type="term" value="P:Golgi organization"/>
    <property type="evidence" value="ECO:0007669"/>
    <property type="project" value="TreeGrafter"/>
</dbReference>
<evidence type="ECO:0000256" key="1">
    <source>
        <dbReference type="ARBA" id="ARBA00004240"/>
    </source>
</evidence>
<dbReference type="Pfam" id="PF12931">
    <property type="entry name" value="TPR_Sec16"/>
    <property type="match status" value="1"/>
</dbReference>
<evidence type="ECO:0000256" key="7">
    <source>
        <dbReference type="SAM" id="MobiDB-lite"/>
    </source>
</evidence>
<dbReference type="GO" id="GO:0012507">
    <property type="term" value="C:ER to Golgi transport vesicle membrane"/>
    <property type="evidence" value="ECO:0007669"/>
    <property type="project" value="TreeGrafter"/>
</dbReference>
<feature type="compositionally biased region" description="Polar residues" evidence="7">
    <location>
        <begin position="1233"/>
        <end position="1249"/>
    </location>
</feature>